<dbReference type="InterPro" id="IPR011330">
    <property type="entry name" value="Glyco_hydro/deAcase_b/a-brl"/>
</dbReference>
<reference evidence="2 3" key="2">
    <citation type="journal article" date="2017" name="Syst. Appl. Microbiol.">
        <title>Soybeans inoculated with root zone soils of Canadian native legumes harbour diverse and novel Bradyrhizobium spp. that possess agricultural potential.</title>
        <authorList>
            <person name="Bromfield E.S.P."/>
            <person name="Cloutier S."/>
            <person name="Tambong J.T."/>
            <person name="Tran Thi T.V."/>
        </authorList>
    </citation>
    <scope>NUCLEOTIDE SEQUENCE [LARGE SCALE GENOMIC DNA]</scope>
    <source>
        <strain evidence="2 3">OO99</strain>
    </source>
</reference>
<comment type="catalytic activity">
    <reaction evidence="1">
        <text>5-oxo-L-proline + ATP + 2 H2O = L-glutamate + ADP + phosphate + H(+)</text>
        <dbReference type="Rhea" id="RHEA:10348"/>
        <dbReference type="ChEBI" id="CHEBI:15377"/>
        <dbReference type="ChEBI" id="CHEBI:15378"/>
        <dbReference type="ChEBI" id="CHEBI:29985"/>
        <dbReference type="ChEBI" id="CHEBI:30616"/>
        <dbReference type="ChEBI" id="CHEBI:43474"/>
        <dbReference type="ChEBI" id="CHEBI:58402"/>
        <dbReference type="ChEBI" id="CHEBI:456216"/>
        <dbReference type="EC" id="3.5.2.9"/>
    </reaction>
</comment>
<dbReference type="PANTHER" id="PTHR30292:SF0">
    <property type="entry name" value="5-OXOPROLINASE SUBUNIT A"/>
    <property type="match status" value="1"/>
</dbReference>
<dbReference type="Pfam" id="PF03746">
    <property type="entry name" value="LamB_YcsF"/>
    <property type="match status" value="1"/>
</dbReference>
<dbReference type="AlphaFoldDB" id="A0A2U8PEB8"/>
<dbReference type="EMBL" id="CP029425">
    <property type="protein sequence ID" value="AWL96076.1"/>
    <property type="molecule type" value="Genomic_DNA"/>
</dbReference>
<dbReference type="GO" id="GO:0005524">
    <property type="term" value="F:ATP binding"/>
    <property type="evidence" value="ECO:0007669"/>
    <property type="project" value="UniProtKB-UniRule"/>
</dbReference>
<proteinExistence type="inferred from homology"/>
<dbReference type="GO" id="GO:0017168">
    <property type="term" value="F:5-oxoprolinase (ATP-hydrolyzing) activity"/>
    <property type="evidence" value="ECO:0007669"/>
    <property type="project" value="UniProtKB-UniRule"/>
</dbReference>
<dbReference type="PANTHER" id="PTHR30292">
    <property type="entry name" value="UNCHARACTERIZED PROTEIN YBGL-RELATED"/>
    <property type="match status" value="1"/>
</dbReference>
<keyword evidence="1" id="KW-0547">Nucleotide-binding</keyword>
<comment type="similarity">
    <text evidence="1">Belongs to the LamB/PxpA family.</text>
</comment>
<evidence type="ECO:0000256" key="1">
    <source>
        <dbReference type="HAMAP-Rule" id="MF_00691"/>
    </source>
</evidence>
<dbReference type="NCBIfam" id="NF003816">
    <property type="entry name" value="PRK05406.1-5"/>
    <property type="match status" value="1"/>
</dbReference>
<dbReference type="Proteomes" id="UP000215703">
    <property type="component" value="Chromosome"/>
</dbReference>
<organism evidence="2 3">
    <name type="scientific">Bradyrhizobium ottawaense</name>
    <dbReference type="NCBI Taxonomy" id="931866"/>
    <lineage>
        <taxon>Bacteria</taxon>
        <taxon>Pseudomonadati</taxon>
        <taxon>Pseudomonadota</taxon>
        <taxon>Alphaproteobacteria</taxon>
        <taxon>Hyphomicrobiales</taxon>
        <taxon>Nitrobacteraceae</taxon>
        <taxon>Bradyrhizobium</taxon>
    </lineage>
</organism>
<name>A0A2U8PEB8_9BRAD</name>
<dbReference type="InterPro" id="IPR005501">
    <property type="entry name" value="LamB/YcsF/PxpA-like"/>
</dbReference>
<dbReference type="HAMAP" id="MF_00691">
    <property type="entry name" value="PxpA"/>
    <property type="match status" value="1"/>
</dbReference>
<dbReference type="NCBIfam" id="NF003814">
    <property type="entry name" value="PRK05406.1-3"/>
    <property type="match status" value="1"/>
</dbReference>
<comment type="subunit">
    <text evidence="1">Forms a complex composed of PxpA, PxpB and PxpC.</text>
</comment>
<dbReference type="RefSeq" id="WP_095424133.1">
    <property type="nucleotide sequence ID" value="NZ_CP029425.2"/>
</dbReference>
<evidence type="ECO:0000313" key="2">
    <source>
        <dbReference type="EMBL" id="AWL96076.1"/>
    </source>
</evidence>
<keyword evidence="1" id="KW-0067">ATP-binding</keyword>
<dbReference type="Gene3D" id="3.20.20.370">
    <property type="entry name" value="Glycoside hydrolase/deacetylase"/>
    <property type="match status" value="1"/>
</dbReference>
<dbReference type="KEGG" id="bot:CIT37_31035"/>
<dbReference type="EC" id="3.5.2.9" evidence="1"/>
<protein>
    <recommendedName>
        <fullName evidence="1">5-oxoprolinase subunit A</fullName>
        <shortName evidence="1">5-OPase subunit A</shortName>
        <ecNumber evidence="1">3.5.2.9</ecNumber>
    </recommendedName>
    <alternativeName>
        <fullName evidence="1">5-oxoprolinase (ATP-hydrolyzing) subunit A</fullName>
    </alternativeName>
</protein>
<dbReference type="GO" id="GO:0005975">
    <property type="term" value="P:carbohydrate metabolic process"/>
    <property type="evidence" value="ECO:0007669"/>
    <property type="project" value="InterPro"/>
</dbReference>
<dbReference type="GeneID" id="92967082"/>
<sequence length="261" mass="27527">MKTIDLNCDLGEGFGAWEMGNDAAMIELASSVNVACGFHAGDPDIMRRTVELAKARGVSVGAHPGYRDLHGFGRHPIAGLKASEIENLVAYQIGALQAIATAAGHKVTHVKAHGALSNVACEDDMTAKAIAAGIRAVDPSLIFVVLANSKLVKAGEDANLPMVHEVFADRAYEDDGNLVSRKKPGAVLHDAKAIADRVVRMVQDGAVVSVTGKVVKMRTDTVCIHGDTHGAVEIARTLRQALKDAGIEVAPFKRGEARQVP</sequence>
<evidence type="ECO:0000313" key="3">
    <source>
        <dbReference type="Proteomes" id="UP000215703"/>
    </source>
</evidence>
<dbReference type="CDD" id="cd10787">
    <property type="entry name" value="LamB_YcsF_like"/>
    <property type="match status" value="1"/>
</dbReference>
<reference evidence="2 3" key="1">
    <citation type="journal article" date="2014" name="Int. J. Syst. Evol. Microbiol.">
        <title>Bradyrhizobium ottawaense sp. nov., a symbiotic nitrogen fixing bacterium from root nodules of soybeans in Canada.</title>
        <authorList>
            <person name="Yu X."/>
            <person name="Cloutier S."/>
            <person name="Tambong J.T."/>
            <person name="Bromfield E.S."/>
        </authorList>
    </citation>
    <scope>NUCLEOTIDE SEQUENCE [LARGE SCALE GENOMIC DNA]</scope>
    <source>
        <strain evidence="2 3">OO99</strain>
    </source>
</reference>
<gene>
    <name evidence="1" type="primary">pxpA</name>
    <name evidence="2" type="ORF">CIT37_31035</name>
</gene>
<accession>A0A2U8PEB8</accession>
<keyword evidence="1" id="KW-0378">Hydrolase</keyword>
<dbReference type="SUPFAM" id="SSF88713">
    <property type="entry name" value="Glycoside hydrolase/deacetylase"/>
    <property type="match status" value="1"/>
</dbReference>
<comment type="function">
    <text evidence="1">Catalyzes the cleavage of 5-oxoproline to form L-glutamate coupled to the hydrolysis of ATP to ADP and inorganic phosphate.</text>
</comment>